<dbReference type="InterPro" id="IPR012902">
    <property type="entry name" value="N_methyl_site"/>
</dbReference>
<dbReference type="SUPFAM" id="SSF54523">
    <property type="entry name" value="Pili subunits"/>
    <property type="match status" value="1"/>
</dbReference>
<organism evidence="1 2">
    <name type="scientific">Anaerohalosphaera lusitana</name>
    <dbReference type="NCBI Taxonomy" id="1936003"/>
    <lineage>
        <taxon>Bacteria</taxon>
        <taxon>Pseudomonadati</taxon>
        <taxon>Planctomycetota</taxon>
        <taxon>Phycisphaerae</taxon>
        <taxon>Sedimentisphaerales</taxon>
        <taxon>Anaerohalosphaeraceae</taxon>
        <taxon>Anaerohalosphaera</taxon>
    </lineage>
</organism>
<dbReference type="AlphaFoldDB" id="A0A1U9NLH4"/>
<dbReference type="Gene3D" id="3.30.700.10">
    <property type="entry name" value="Glycoprotein, Type 4 Pilin"/>
    <property type="match status" value="1"/>
</dbReference>
<dbReference type="PANTHER" id="PTHR30093:SF41">
    <property type="entry name" value="TYPE II SECRETION SYSTEM PROTEIN H"/>
    <property type="match status" value="1"/>
</dbReference>
<dbReference type="NCBIfam" id="TIGR02532">
    <property type="entry name" value="IV_pilin_GFxxxE"/>
    <property type="match status" value="1"/>
</dbReference>
<evidence type="ECO:0000313" key="1">
    <source>
        <dbReference type="EMBL" id="AQT68759.1"/>
    </source>
</evidence>
<dbReference type="STRING" id="1936003.STSP2_01931"/>
<gene>
    <name evidence="1" type="ORF">STSP2_01931</name>
</gene>
<dbReference type="KEGG" id="alus:STSP2_01931"/>
<dbReference type="InterPro" id="IPR045584">
    <property type="entry name" value="Pilin-like"/>
</dbReference>
<dbReference type="Pfam" id="PF07963">
    <property type="entry name" value="N_methyl"/>
    <property type="match status" value="1"/>
</dbReference>
<dbReference type="Proteomes" id="UP000189674">
    <property type="component" value="Chromosome"/>
</dbReference>
<reference evidence="2" key="1">
    <citation type="submission" date="2017-02" db="EMBL/GenBank/DDBJ databases">
        <title>Comparative genomics and description of representatives of a novel lineage of planctomycetes thriving in anoxic sediments.</title>
        <authorList>
            <person name="Spring S."/>
            <person name="Bunk B."/>
            <person name="Sproer C."/>
        </authorList>
    </citation>
    <scope>NUCLEOTIDE SEQUENCE [LARGE SCALE GENOMIC DNA]</scope>
    <source>
        <strain evidence="2">ST-NAGAB-D1</strain>
    </source>
</reference>
<dbReference type="EMBL" id="CP019791">
    <property type="protein sequence ID" value="AQT68759.1"/>
    <property type="molecule type" value="Genomic_DNA"/>
</dbReference>
<evidence type="ECO:0000313" key="2">
    <source>
        <dbReference type="Proteomes" id="UP000189674"/>
    </source>
</evidence>
<dbReference type="RefSeq" id="WP_146662044.1">
    <property type="nucleotide sequence ID" value="NZ_CP019791.1"/>
</dbReference>
<proteinExistence type="predicted"/>
<sequence>MKKKGFTLIELLVVISIIALLLAIMMPALGKVKELAKSTVCGSNAKTMVTAWRLYAEDNDGQMCSSWTYDTRHGWGNTWDWVWAPYELDGSGSADEFDATEKERREGIKRGAIYSYCSDADAFHCPSDKRTNNQQGNAKFRTYSIPDSLGGPEGYYPWRVFTKISQVKQPSRKYAIVEENDSRGYNMNSWILFPDESSPNGFSTTAWCDPYLSAFHNDSSTFAYVDGHVDSRKWSRETIEYLDTPQSEFNNAWGSKVPSTDAGKDDLIWLTNGWAK</sequence>
<accession>A0A1U9NLH4</accession>
<dbReference type="PANTHER" id="PTHR30093">
    <property type="entry name" value="GENERAL SECRETION PATHWAY PROTEIN G"/>
    <property type="match status" value="1"/>
</dbReference>
<name>A0A1U9NLH4_9BACT</name>
<protein>
    <submittedName>
        <fullName evidence="1">Putative major pilin subunit</fullName>
    </submittedName>
</protein>
<dbReference type="PROSITE" id="PS00409">
    <property type="entry name" value="PROKAR_NTER_METHYL"/>
    <property type="match status" value="1"/>
</dbReference>
<dbReference type="OrthoDB" id="281797at2"/>
<keyword evidence="2" id="KW-1185">Reference proteome</keyword>